<dbReference type="InterPro" id="IPR002156">
    <property type="entry name" value="RNaseH_domain"/>
</dbReference>
<comment type="similarity">
    <text evidence="3">Belongs to the RNase H family.</text>
</comment>
<evidence type="ECO:0000256" key="5">
    <source>
        <dbReference type="ARBA" id="ARBA00012180"/>
    </source>
</evidence>
<evidence type="ECO:0000256" key="9">
    <source>
        <dbReference type="ARBA" id="ARBA00022801"/>
    </source>
</evidence>
<sequence>MKYYAVSRGRKTGIFTSWAECQKQTQGFKNAKFKSFTSESEAKSWLKNPTPGVKMTTQRALPKDYAYILYTDGGSRNTGNQAGGHVKADDKAAWAFLVERVQDQKQLEFSGSEYGATNSRMEIMAFLNALKWFKKYHFNEEAILAVLDSKYVLKAVEGRLAKWAQNNWHTSSGPVKNQALWQEVYALLSYFKKLDFKWVKGHDKDVKNIRVDQLVNLAMDQMD</sequence>
<dbReference type="EC" id="3.1.26.4" evidence="5"/>
<evidence type="ECO:0000256" key="8">
    <source>
        <dbReference type="ARBA" id="ARBA00022759"/>
    </source>
</evidence>
<dbReference type="EMBL" id="FOCC01000016">
    <property type="protein sequence ID" value="SEM96693.1"/>
    <property type="molecule type" value="Genomic_DNA"/>
</dbReference>
<dbReference type="SUPFAM" id="SSF53098">
    <property type="entry name" value="Ribonuclease H-like"/>
    <property type="match status" value="1"/>
</dbReference>
<comment type="catalytic activity">
    <reaction evidence="1">
        <text>Endonucleolytic cleavage to 5'-phosphomonoester.</text>
        <dbReference type="EC" id="3.1.26.4"/>
    </reaction>
</comment>
<comment type="subunit">
    <text evidence="4">Monomer.</text>
</comment>
<name>A0ABY1AE95_9LACO</name>
<evidence type="ECO:0000256" key="10">
    <source>
        <dbReference type="ARBA" id="ARBA00022842"/>
    </source>
</evidence>
<evidence type="ECO:0000256" key="2">
    <source>
        <dbReference type="ARBA" id="ARBA00001946"/>
    </source>
</evidence>
<evidence type="ECO:0000256" key="6">
    <source>
        <dbReference type="ARBA" id="ARBA00022722"/>
    </source>
</evidence>
<dbReference type="SUPFAM" id="SSF55658">
    <property type="entry name" value="L9 N-domain-like"/>
    <property type="match status" value="1"/>
</dbReference>
<evidence type="ECO:0000256" key="7">
    <source>
        <dbReference type="ARBA" id="ARBA00022723"/>
    </source>
</evidence>
<protein>
    <recommendedName>
        <fullName evidence="5">ribonuclease H</fullName>
        <ecNumber evidence="5">3.1.26.4</ecNumber>
    </recommendedName>
</protein>
<comment type="cofactor">
    <cofactor evidence="2">
        <name>Mg(2+)</name>
        <dbReference type="ChEBI" id="CHEBI:18420"/>
    </cofactor>
</comment>
<evidence type="ECO:0000256" key="1">
    <source>
        <dbReference type="ARBA" id="ARBA00000077"/>
    </source>
</evidence>
<dbReference type="InterPro" id="IPR011320">
    <property type="entry name" value="RNase_H1_N"/>
</dbReference>
<evidence type="ECO:0000256" key="3">
    <source>
        <dbReference type="ARBA" id="ARBA00005300"/>
    </source>
</evidence>
<organism evidence="12 13">
    <name type="scientific">Ligilactobacillus ruminis</name>
    <dbReference type="NCBI Taxonomy" id="1623"/>
    <lineage>
        <taxon>Bacteria</taxon>
        <taxon>Bacillati</taxon>
        <taxon>Bacillota</taxon>
        <taxon>Bacilli</taxon>
        <taxon>Lactobacillales</taxon>
        <taxon>Lactobacillaceae</taxon>
        <taxon>Ligilactobacillus</taxon>
    </lineage>
</organism>
<dbReference type="PANTHER" id="PTHR10642:SF26">
    <property type="entry name" value="RIBONUCLEASE H1"/>
    <property type="match status" value="1"/>
</dbReference>
<evidence type="ECO:0000313" key="13">
    <source>
        <dbReference type="Proteomes" id="UP000182089"/>
    </source>
</evidence>
<dbReference type="PROSITE" id="PS50879">
    <property type="entry name" value="RNASE_H_1"/>
    <property type="match status" value="1"/>
</dbReference>
<keyword evidence="7" id="KW-0479">Metal-binding</keyword>
<comment type="caution">
    <text evidence="12">The sequence shown here is derived from an EMBL/GenBank/DDBJ whole genome shotgun (WGS) entry which is preliminary data.</text>
</comment>
<dbReference type="Gene3D" id="3.30.420.10">
    <property type="entry name" value="Ribonuclease H-like superfamily/Ribonuclease H"/>
    <property type="match status" value="1"/>
</dbReference>
<keyword evidence="10" id="KW-0460">Magnesium</keyword>
<evidence type="ECO:0000313" key="12">
    <source>
        <dbReference type="EMBL" id="SEM96693.1"/>
    </source>
</evidence>
<evidence type="ECO:0000259" key="11">
    <source>
        <dbReference type="PROSITE" id="PS50879"/>
    </source>
</evidence>
<evidence type="ECO:0000256" key="4">
    <source>
        <dbReference type="ARBA" id="ARBA00011245"/>
    </source>
</evidence>
<dbReference type="Pfam" id="PF01693">
    <property type="entry name" value="Cauli_VI"/>
    <property type="match status" value="1"/>
</dbReference>
<dbReference type="InterPro" id="IPR012337">
    <property type="entry name" value="RNaseH-like_sf"/>
</dbReference>
<keyword evidence="8" id="KW-0255">Endonuclease</keyword>
<keyword evidence="6" id="KW-0540">Nuclease</keyword>
<reference evidence="12 13" key="1">
    <citation type="submission" date="2016-10" db="EMBL/GenBank/DDBJ databases">
        <authorList>
            <person name="Varghese N."/>
            <person name="Submissions S."/>
        </authorList>
    </citation>
    <scope>NUCLEOTIDE SEQUENCE [LARGE SCALE GENOMIC DNA]</scope>
    <source>
        <strain evidence="12 13">WC1T17</strain>
    </source>
</reference>
<feature type="domain" description="RNase H type-1" evidence="11">
    <location>
        <begin position="63"/>
        <end position="220"/>
    </location>
</feature>
<dbReference type="CDD" id="cd09278">
    <property type="entry name" value="RNase_HI_prokaryote_like"/>
    <property type="match status" value="1"/>
</dbReference>
<dbReference type="InterPro" id="IPR050092">
    <property type="entry name" value="RNase_H"/>
</dbReference>
<dbReference type="PANTHER" id="PTHR10642">
    <property type="entry name" value="RIBONUCLEASE H1"/>
    <property type="match status" value="1"/>
</dbReference>
<dbReference type="InterPro" id="IPR022892">
    <property type="entry name" value="RNaseHI"/>
</dbReference>
<dbReference type="InterPro" id="IPR009027">
    <property type="entry name" value="Ribosomal_bL9/RNase_H1_N"/>
</dbReference>
<dbReference type="Pfam" id="PF00075">
    <property type="entry name" value="RNase_H"/>
    <property type="match status" value="1"/>
</dbReference>
<dbReference type="Gene3D" id="3.40.970.10">
    <property type="entry name" value="Ribonuclease H1, N-terminal domain"/>
    <property type="match status" value="1"/>
</dbReference>
<gene>
    <name evidence="12" type="ORF">SAMN05216431_11640</name>
</gene>
<dbReference type="InterPro" id="IPR037056">
    <property type="entry name" value="RNase_H1_N_sf"/>
</dbReference>
<dbReference type="InterPro" id="IPR036397">
    <property type="entry name" value="RNaseH_sf"/>
</dbReference>
<keyword evidence="9" id="KW-0378">Hydrolase</keyword>
<accession>A0ABY1AE95</accession>
<proteinExistence type="inferred from homology"/>
<dbReference type="Proteomes" id="UP000182089">
    <property type="component" value="Unassembled WGS sequence"/>
</dbReference>